<proteinExistence type="predicted"/>
<sequence>MQLLPSSDPVVLSTPLSSDRAFDALARFSLFHGHNYHGSTAKFPFPTPFNTSKSTVQPDDAPLTWKSLKEELPYYMTLSCGQETIISWVILGTWSPLQPCQSLAASSAS</sequence>
<gene>
    <name evidence="1" type="ORF">ASPZODRAFT_337579</name>
</gene>
<name>A0A1L9SVG7_9EURO</name>
<evidence type="ECO:0000313" key="1">
    <source>
        <dbReference type="EMBL" id="OJJ51205.1"/>
    </source>
</evidence>
<evidence type="ECO:0000313" key="2">
    <source>
        <dbReference type="Proteomes" id="UP000184188"/>
    </source>
</evidence>
<dbReference type="RefSeq" id="XP_022585715.1">
    <property type="nucleotide sequence ID" value="XM_022728259.1"/>
</dbReference>
<dbReference type="Proteomes" id="UP000184188">
    <property type="component" value="Unassembled WGS sequence"/>
</dbReference>
<keyword evidence="2" id="KW-1185">Reference proteome</keyword>
<dbReference type="EMBL" id="KV878336">
    <property type="protein sequence ID" value="OJJ51205.1"/>
    <property type="molecule type" value="Genomic_DNA"/>
</dbReference>
<organism evidence="1 2">
    <name type="scientific">Penicilliopsis zonata CBS 506.65</name>
    <dbReference type="NCBI Taxonomy" id="1073090"/>
    <lineage>
        <taxon>Eukaryota</taxon>
        <taxon>Fungi</taxon>
        <taxon>Dikarya</taxon>
        <taxon>Ascomycota</taxon>
        <taxon>Pezizomycotina</taxon>
        <taxon>Eurotiomycetes</taxon>
        <taxon>Eurotiomycetidae</taxon>
        <taxon>Eurotiales</taxon>
        <taxon>Aspergillaceae</taxon>
        <taxon>Penicilliopsis</taxon>
    </lineage>
</organism>
<dbReference type="GeneID" id="34614723"/>
<dbReference type="AlphaFoldDB" id="A0A1L9SVG7"/>
<dbReference type="OrthoDB" id="3549294at2759"/>
<reference evidence="2" key="1">
    <citation type="journal article" date="2017" name="Genome Biol.">
        <title>Comparative genomics reveals high biological diversity and specific adaptations in the industrially and medically important fungal genus Aspergillus.</title>
        <authorList>
            <person name="de Vries R.P."/>
            <person name="Riley R."/>
            <person name="Wiebenga A."/>
            <person name="Aguilar-Osorio G."/>
            <person name="Amillis S."/>
            <person name="Uchima C.A."/>
            <person name="Anderluh G."/>
            <person name="Asadollahi M."/>
            <person name="Askin M."/>
            <person name="Barry K."/>
            <person name="Battaglia E."/>
            <person name="Bayram O."/>
            <person name="Benocci T."/>
            <person name="Braus-Stromeyer S.A."/>
            <person name="Caldana C."/>
            <person name="Canovas D."/>
            <person name="Cerqueira G.C."/>
            <person name="Chen F."/>
            <person name="Chen W."/>
            <person name="Choi C."/>
            <person name="Clum A."/>
            <person name="Dos Santos R.A."/>
            <person name="Damasio A.R."/>
            <person name="Diallinas G."/>
            <person name="Emri T."/>
            <person name="Fekete E."/>
            <person name="Flipphi M."/>
            <person name="Freyberg S."/>
            <person name="Gallo A."/>
            <person name="Gournas C."/>
            <person name="Habgood R."/>
            <person name="Hainaut M."/>
            <person name="Harispe M.L."/>
            <person name="Henrissat B."/>
            <person name="Hilden K.S."/>
            <person name="Hope R."/>
            <person name="Hossain A."/>
            <person name="Karabika E."/>
            <person name="Karaffa L."/>
            <person name="Karanyi Z."/>
            <person name="Krasevec N."/>
            <person name="Kuo A."/>
            <person name="Kusch H."/>
            <person name="LaButti K."/>
            <person name="Lagendijk E.L."/>
            <person name="Lapidus A."/>
            <person name="Levasseur A."/>
            <person name="Lindquist E."/>
            <person name="Lipzen A."/>
            <person name="Logrieco A.F."/>
            <person name="MacCabe A."/>
            <person name="Maekelae M.R."/>
            <person name="Malavazi I."/>
            <person name="Melin P."/>
            <person name="Meyer V."/>
            <person name="Mielnichuk N."/>
            <person name="Miskei M."/>
            <person name="Molnar A.P."/>
            <person name="Mule G."/>
            <person name="Ngan C.Y."/>
            <person name="Orejas M."/>
            <person name="Orosz E."/>
            <person name="Ouedraogo J.P."/>
            <person name="Overkamp K.M."/>
            <person name="Park H.-S."/>
            <person name="Perrone G."/>
            <person name="Piumi F."/>
            <person name="Punt P.J."/>
            <person name="Ram A.F."/>
            <person name="Ramon A."/>
            <person name="Rauscher S."/>
            <person name="Record E."/>
            <person name="Riano-Pachon D.M."/>
            <person name="Robert V."/>
            <person name="Roehrig J."/>
            <person name="Ruller R."/>
            <person name="Salamov A."/>
            <person name="Salih N.S."/>
            <person name="Samson R.A."/>
            <person name="Sandor E."/>
            <person name="Sanguinetti M."/>
            <person name="Schuetze T."/>
            <person name="Sepcic K."/>
            <person name="Shelest E."/>
            <person name="Sherlock G."/>
            <person name="Sophianopoulou V."/>
            <person name="Squina F.M."/>
            <person name="Sun H."/>
            <person name="Susca A."/>
            <person name="Todd R.B."/>
            <person name="Tsang A."/>
            <person name="Unkles S.E."/>
            <person name="van de Wiele N."/>
            <person name="van Rossen-Uffink D."/>
            <person name="Oliveira J.V."/>
            <person name="Vesth T.C."/>
            <person name="Visser J."/>
            <person name="Yu J.-H."/>
            <person name="Zhou M."/>
            <person name="Andersen M.R."/>
            <person name="Archer D.B."/>
            <person name="Baker S.E."/>
            <person name="Benoit I."/>
            <person name="Brakhage A.A."/>
            <person name="Braus G.H."/>
            <person name="Fischer R."/>
            <person name="Frisvad J.C."/>
            <person name="Goldman G.H."/>
            <person name="Houbraken J."/>
            <person name="Oakley B."/>
            <person name="Pocsi I."/>
            <person name="Scazzocchio C."/>
            <person name="Seiboth B."/>
            <person name="vanKuyk P.A."/>
            <person name="Wortman J."/>
            <person name="Dyer P.S."/>
            <person name="Grigoriev I.V."/>
        </authorList>
    </citation>
    <scope>NUCLEOTIDE SEQUENCE [LARGE SCALE GENOMIC DNA]</scope>
    <source>
        <strain evidence="2">CBS 506.65</strain>
    </source>
</reference>
<protein>
    <submittedName>
        <fullName evidence="1">Uncharacterized protein</fullName>
    </submittedName>
</protein>
<dbReference type="VEuPathDB" id="FungiDB:ASPZODRAFT_337579"/>
<accession>A0A1L9SVG7</accession>